<evidence type="ECO:0000313" key="3">
    <source>
        <dbReference type="EMBL" id="MFC4962145.1"/>
    </source>
</evidence>
<dbReference type="PANTHER" id="PTHR46696">
    <property type="entry name" value="P450, PUTATIVE (EUROFUNG)-RELATED"/>
    <property type="match status" value="1"/>
</dbReference>
<organism evidence="3 4">
    <name type="scientific">Streptomyces mauvecolor</name>
    <dbReference type="NCBI Taxonomy" id="58345"/>
    <lineage>
        <taxon>Bacteria</taxon>
        <taxon>Bacillati</taxon>
        <taxon>Actinomycetota</taxon>
        <taxon>Actinomycetes</taxon>
        <taxon>Kitasatosporales</taxon>
        <taxon>Streptomycetaceae</taxon>
        <taxon>Streptomyces</taxon>
    </lineage>
</organism>
<dbReference type="Gene3D" id="1.10.630.10">
    <property type="entry name" value="Cytochrome P450"/>
    <property type="match status" value="1"/>
</dbReference>
<dbReference type="RefSeq" id="WP_344374505.1">
    <property type="nucleotide sequence ID" value="NZ_BAAASQ010000009.1"/>
</dbReference>
<proteinExistence type="inferred from homology"/>
<feature type="region of interest" description="Disordered" evidence="2">
    <location>
        <begin position="1"/>
        <end position="49"/>
    </location>
</feature>
<dbReference type="InterPro" id="IPR001128">
    <property type="entry name" value="Cyt_P450"/>
</dbReference>
<sequence length="477" mass="48589">MTTVEPPEATVEPPEAAPAAPHASSGEAALDPAVVVSSPEAASVPPFAPSPEAALVAPAVVSSPEAALIPAVASSRDAALDPAAVSSLEAASVPPFVPSPEAALTQGLASIPEAEQTRGPVSSPEAALPPPLTSPPSAASTPAFAPASSPETLSLLGSAARRDPYGFYRTLREEHPLLWDGRLGAWVVSRYADVAPALGDPGLVGPRGGPCYGPGTVRCAQEYAAPESAFALLREVCARTAYVLARRLAGRQEADLVEEFCRWLPTGTIAAATGLSYGAVMGRSGAVPDRSRAEAPAATDLGRERGGTGVALLAARCADQAVATGRALASLMANLLDNPEQLELVKAVPALTGQAWGESLRRNPPVHVVLRRAARDLATSGGTVPAGAAVALLIGSANRDPARFADPDRFDLHRTTTGGLALGPADCPAARVAELQAECAVDALLSAMPGLRRADGFTPAESGLLTRAPRLLLVRPS</sequence>
<dbReference type="EMBL" id="JBHSIZ010000054">
    <property type="protein sequence ID" value="MFC4962145.1"/>
    <property type="molecule type" value="Genomic_DNA"/>
</dbReference>
<comment type="similarity">
    <text evidence="1">Belongs to the cytochrome P450 family.</text>
</comment>
<gene>
    <name evidence="3" type="ORF">ACFPFX_38275</name>
</gene>
<evidence type="ECO:0000313" key="4">
    <source>
        <dbReference type="Proteomes" id="UP001595834"/>
    </source>
</evidence>
<accession>A0ABV9V3H4</accession>
<keyword evidence="4" id="KW-1185">Reference proteome</keyword>
<protein>
    <submittedName>
        <fullName evidence="3">Cytochrome P450</fullName>
    </submittedName>
</protein>
<name>A0ABV9V3H4_9ACTN</name>
<dbReference type="SUPFAM" id="SSF48264">
    <property type="entry name" value="Cytochrome P450"/>
    <property type="match status" value="1"/>
</dbReference>
<comment type="caution">
    <text evidence="3">The sequence shown here is derived from an EMBL/GenBank/DDBJ whole genome shotgun (WGS) entry which is preliminary data.</text>
</comment>
<dbReference type="Pfam" id="PF00067">
    <property type="entry name" value="p450"/>
    <property type="match status" value="1"/>
</dbReference>
<feature type="compositionally biased region" description="Low complexity" evidence="2">
    <location>
        <begin position="135"/>
        <end position="146"/>
    </location>
</feature>
<evidence type="ECO:0000256" key="2">
    <source>
        <dbReference type="SAM" id="MobiDB-lite"/>
    </source>
</evidence>
<dbReference type="Proteomes" id="UP001595834">
    <property type="component" value="Unassembled WGS sequence"/>
</dbReference>
<reference evidence="4" key="1">
    <citation type="journal article" date="2019" name="Int. J. Syst. Evol. Microbiol.">
        <title>The Global Catalogue of Microorganisms (GCM) 10K type strain sequencing project: providing services to taxonomists for standard genome sequencing and annotation.</title>
        <authorList>
            <consortium name="The Broad Institute Genomics Platform"/>
            <consortium name="The Broad Institute Genome Sequencing Center for Infectious Disease"/>
            <person name="Wu L."/>
            <person name="Ma J."/>
        </authorList>
    </citation>
    <scope>NUCLEOTIDE SEQUENCE [LARGE SCALE GENOMIC DNA]</scope>
    <source>
        <strain evidence="4">CCM 7224</strain>
    </source>
</reference>
<feature type="region of interest" description="Disordered" evidence="2">
    <location>
        <begin position="113"/>
        <end position="146"/>
    </location>
</feature>
<evidence type="ECO:0000256" key="1">
    <source>
        <dbReference type="ARBA" id="ARBA00010617"/>
    </source>
</evidence>
<dbReference type="InterPro" id="IPR036396">
    <property type="entry name" value="Cyt_P450_sf"/>
</dbReference>
<dbReference type="PANTHER" id="PTHR46696:SF3">
    <property type="entry name" value="PULCHERRIMINIC ACID SYNTHASE"/>
    <property type="match status" value="1"/>
</dbReference>